<dbReference type="PROSITE" id="PS00518">
    <property type="entry name" value="ZF_RING_1"/>
    <property type="match status" value="1"/>
</dbReference>
<evidence type="ECO:0000259" key="10">
    <source>
        <dbReference type="PROSITE" id="PS50089"/>
    </source>
</evidence>
<dbReference type="InterPro" id="IPR011042">
    <property type="entry name" value="6-blade_b-propeller_TolB-like"/>
</dbReference>
<dbReference type="InterPro" id="IPR018957">
    <property type="entry name" value="Znf_C3HC4_RING-type"/>
</dbReference>
<organism evidence="12 13">
    <name type="scientific">Saccoglossus kowalevskii</name>
    <name type="common">Acorn worm</name>
    <dbReference type="NCBI Taxonomy" id="10224"/>
    <lineage>
        <taxon>Eukaryota</taxon>
        <taxon>Metazoa</taxon>
        <taxon>Hemichordata</taxon>
        <taxon>Enteropneusta</taxon>
        <taxon>Harrimaniidae</taxon>
        <taxon>Saccoglossus</taxon>
    </lineage>
</organism>
<dbReference type="InterPro" id="IPR017907">
    <property type="entry name" value="Znf_RING_CS"/>
</dbReference>
<dbReference type="InterPro" id="IPR017868">
    <property type="entry name" value="Filamin/ABP280_repeat-like"/>
</dbReference>
<dbReference type="CDD" id="cd05819">
    <property type="entry name" value="NHL"/>
    <property type="match status" value="1"/>
</dbReference>
<dbReference type="InterPro" id="IPR001841">
    <property type="entry name" value="Znf_RING"/>
</dbReference>
<dbReference type="SMART" id="SM00184">
    <property type="entry name" value="RING"/>
    <property type="match status" value="1"/>
</dbReference>
<name>A0ABM0GY17_SACKO</name>
<dbReference type="SMART" id="SM00557">
    <property type="entry name" value="IG_FLMN"/>
    <property type="match status" value="1"/>
</dbReference>
<evidence type="ECO:0000256" key="4">
    <source>
        <dbReference type="ARBA" id="ARBA00022771"/>
    </source>
</evidence>
<dbReference type="PROSITE" id="PS51125">
    <property type="entry name" value="NHL"/>
    <property type="match status" value="4"/>
</dbReference>
<evidence type="ECO:0000256" key="5">
    <source>
        <dbReference type="ARBA" id="ARBA00022833"/>
    </source>
</evidence>
<dbReference type="InterPro" id="IPR000315">
    <property type="entry name" value="Znf_B-box"/>
</dbReference>
<feature type="repeat" description="NHL" evidence="8">
    <location>
        <begin position="600"/>
        <end position="643"/>
    </location>
</feature>
<dbReference type="InterPro" id="IPR013783">
    <property type="entry name" value="Ig-like_fold"/>
</dbReference>
<dbReference type="Pfam" id="PF00097">
    <property type="entry name" value="zf-C3HC4"/>
    <property type="match status" value="1"/>
</dbReference>
<dbReference type="PANTHER" id="PTHR24104">
    <property type="entry name" value="E3 UBIQUITIN-PROTEIN LIGASE NHLRC1-RELATED"/>
    <property type="match status" value="1"/>
</dbReference>
<dbReference type="SUPFAM" id="SSF101898">
    <property type="entry name" value="NHL repeat"/>
    <property type="match status" value="1"/>
</dbReference>
<dbReference type="CDD" id="cd19757">
    <property type="entry name" value="Bbox1"/>
    <property type="match status" value="1"/>
</dbReference>
<dbReference type="Pfam" id="PF00643">
    <property type="entry name" value="zf-B_box"/>
    <property type="match status" value="1"/>
</dbReference>
<dbReference type="SUPFAM" id="SSF57845">
    <property type="entry name" value="B-box zinc-binding domain"/>
    <property type="match status" value="1"/>
</dbReference>
<feature type="repeat" description="Filamin" evidence="7">
    <location>
        <begin position="352"/>
        <end position="465"/>
    </location>
</feature>
<dbReference type="PROSITE" id="PS50119">
    <property type="entry name" value="ZF_BBOX"/>
    <property type="match status" value="2"/>
</dbReference>
<sequence length="734" mass="82478">MASVELKIRKEIDDNFLVCTVCSERYRNAKILPCLHSFCEHCIDKLLQKSGGKGIPCPVCRRVHDLPEGASSVQPNVFVNELVVLLEKRYKETNDVQKCEGCQQGSVTTYCIDCAVGLCDNCTLPHKRLPFTKSHDVMTLQAYEATKSTDIAGIKDQPPVICSNHHGNQLKFYCDTCDNQICSECAALNHRLPEHNYRYLKDATKQYTIYLTKMADILAEKEKDAKESKEKVQHVTELLENRFSEEEHKLNAHIERVVVEITAKIRESGAELLQEMNKVFSERKQNLHAQRKELEIAENDVKHAREFATNLMNYGNATQLMSTKKGMTSQIKKLIKLETKQDPTQDDYIEFQRSGDFCETKTLGVILHNKFNFEIKDVPKYGRIGRELSVTLAASGGTVVNFLPSKQSIQVKMKTPSDTIEDVKVTENKDGSCSLTYQANVEGVHEMTVLVNNKSVQGSPVKINVIPKKGLMGNYGKYNRPDSVLITSDGNVLVCDGGNNRLQLLTLDGQHKRMIQFTGFREPFNPRFAAESRDGNYFITDSNNKQVVVCNNNFELIRCFGNTQLGHPIGISISPVNEIVYVVDQRSHCIRVYSQDGQYIKSFGSEGVWDCHFQSPFGITTDSKGNVIVVDQSNHRIQVLTGDGKFLFKFGSSGYSGLNYPLGVATDTDGYVYVSENGNNRVQKYDCHGQFVCRIDSHVDGLMTPRGICVTNDKPFGKVVVADKENNCIKIFAQ</sequence>
<proteinExistence type="inferred from homology"/>
<evidence type="ECO:0000256" key="1">
    <source>
        <dbReference type="ARBA" id="ARBA00008518"/>
    </source>
</evidence>
<keyword evidence="5" id="KW-0862">Zinc</keyword>
<protein>
    <submittedName>
        <fullName evidence="13">Tripartite motif-containing protein 2-like</fullName>
    </submittedName>
</protein>
<dbReference type="SMART" id="SM00336">
    <property type="entry name" value="BBOX"/>
    <property type="match status" value="2"/>
</dbReference>
<feature type="domain" description="RING-type" evidence="10">
    <location>
        <begin position="19"/>
        <end position="61"/>
    </location>
</feature>
<evidence type="ECO:0000256" key="2">
    <source>
        <dbReference type="ARBA" id="ARBA00022723"/>
    </source>
</evidence>
<dbReference type="PROSITE" id="PS50194">
    <property type="entry name" value="FILAMIN_REPEAT"/>
    <property type="match status" value="1"/>
</dbReference>
<feature type="repeat" description="NHL" evidence="8">
    <location>
        <begin position="689"/>
        <end position="734"/>
    </location>
</feature>
<comment type="similarity">
    <text evidence="1">Belongs to the TRIM/RBCC family.</text>
</comment>
<dbReference type="SUPFAM" id="SSF81296">
    <property type="entry name" value="E set domains"/>
    <property type="match status" value="1"/>
</dbReference>
<dbReference type="GeneID" id="100374342"/>
<accession>A0ABM0GY17</accession>
<dbReference type="Gene3D" id="3.30.40.10">
    <property type="entry name" value="Zinc/RING finger domain, C3HC4 (zinc finger)"/>
    <property type="match status" value="1"/>
</dbReference>
<keyword evidence="4 6" id="KW-0863">Zinc-finger</keyword>
<dbReference type="Pfam" id="PF00630">
    <property type="entry name" value="Filamin"/>
    <property type="match status" value="1"/>
</dbReference>
<dbReference type="RefSeq" id="XP_002739888.1">
    <property type="nucleotide sequence ID" value="XM_002739842.1"/>
</dbReference>
<feature type="domain" description="B box-type" evidence="11">
    <location>
        <begin position="94"/>
        <end position="140"/>
    </location>
</feature>
<gene>
    <name evidence="13" type="primary">LOC100374342</name>
</gene>
<dbReference type="Pfam" id="PF01436">
    <property type="entry name" value="NHL"/>
    <property type="match status" value="2"/>
</dbReference>
<evidence type="ECO:0000259" key="11">
    <source>
        <dbReference type="PROSITE" id="PS50119"/>
    </source>
</evidence>
<dbReference type="InterPro" id="IPR001298">
    <property type="entry name" value="Filamin/ABP280_rpt"/>
</dbReference>
<feature type="repeat" description="NHL" evidence="8">
    <location>
        <begin position="479"/>
        <end position="508"/>
    </location>
</feature>
<evidence type="ECO:0000256" key="3">
    <source>
        <dbReference type="ARBA" id="ARBA00022737"/>
    </source>
</evidence>
<dbReference type="InterPro" id="IPR001258">
    <property type="entry name" value="NHL_repeat"/>
</dbReference>
<feature type="domain" description="B box-type" evidence="11">
    <location>
        <begin position="157"/>
        <end position="200"/>
    </location>
</feature>
<dbReference type="Gene3D" id="2.120.10.30">
    <property type="entry name" value="TolB, C-terminal domain"/>
    <property type="match status" value="2"/>
</dbReference>
<dbReference type="PROSITE" id="PS50089">
    <property type="entry name" value="ZF_RING_2"/>
    <property type="match status" value="1"/>
</dbReference>
<dbReference type="Proteomes" id="UP000694865">
    <property type="component" value="Unplaced"/>
</dbReference>
<dbReference type="Gene3D" id="2.60.40.10">
    <property type="entry name" value="Immunoglobulins"/>
    <property type="match status" value="1"/>
</dbReference>
<evidence type="ECO:0000313" key="12">
    <source>
        <dbReference type="Proteomes" id="UP000694865"/>
    </source>
</evidence>
<keyword evidence="12" id="KW-1185">Reference proteome</keyword>
<dbReference type="InterPro" id="IPR050952">
    <property type="entry name" value="TRIM-NHL_E3_ligases"/>
</dbReference>
<keyword evidence="2" id="KW-0479">Metal-binding</keyword>
<dbReference type="InterPro" id="IPR014756">
    <property type="entry name" value="Ig_E-set"/>
</dbReference>
<evidence type="ECO:0000256" key="8">
    <source>
        <dbReference type="PROSITE-ProRule" id="PRU00504"/>
    </source>
</evidence>
<keyword evidence="9" id="KW-0175">Coiled coil</keyword>
<reference evidence="13" key="1">
    <citation type="submission" date="2025-08" db="UniProtKB">
        <authorList>
            <consortium name="RefSeq"/>
        </authorList>
    </citation>
    <scope>IDENTIFICATION</scope>
    <source>
        <tissue evidence="13">Testes</tissue>
    </source>
</reference>
<feature type="coiled-coil region" evidence="9">
    <location>
        <begin position="211"/>
        <end position="238"/>
    </location>
</feature>
<dbReference type="PANTHER" id="PTHR24104:SF25">
    <property type="entry name" value="PROTEIN LIN-41"/>
    <property type="match status" value="1"/>
</dbReference>
<dbReference type="SUPFAM" id="SSF57850">
    <property type="entry name" value="RING/U-box"/>
    <property type="match status" value="1"/>
</dbReference>
<evidence type="ECO:0000256" key="6">
    <source>
        <dbReference type="PROSITE-ProRule" id="PRU00024"/>
    </source>
</evidence>
<evidence type="ECO:0000256" key="7">
    <source>
        <dbReference type="PROSITE-ProRule" id="PRU00087"/>
    </source>
</evidence>
<feature type="repeat" description="NHL" evidence="8">
    <location>
        <begin position="647"/>
        <end position="688"/>
    </location>
</feature>
<dbReference type="Gene3D" id="3.30.160.60">
    <property type="entry name" value="Classic Zinc Finger"/>
    <property type="match status" value="1"/>
</dbReference>
<keyword evidence="3" id="KW-0677">Repeat</keyword>
<evidence type="ECO:0000313" key="13">
    <source>
        <dbReference type="RefSeq" id="XP_002739888.1"/>
    </source>
</evidence>
<evidence type="ECO:0000256" key="9">
    <source>
        <dbReference type="SAM" id="Coils"/>
    </source>
</evidence>
<dbReference type="InterPro" id="IPR013083">
    <property type="entry name" value="Znf_RING/FYVE/PHD"/>
</dbReference>